<name>A0ABP6FP05_9ACTN</name>
<proteinExistence type="predicted"/>
<sequence length="71" mass="7836">MAVVPSAISFDYLEHEFNHKLLGLKGWRIMHRPLRHVRAIAATAIATDEITICARPPTPCPPYGGNGGGWR</sequence>
<evidence type="ECO:0000313" key="1">
    <source>
        <dbReference type="EMBL" id="GAA2697275.1"/>
    </source>
</evidence>
<gene>
    <name evidence="1" type="ORF">GCM10010412_092030</name>
</gene>
<dbReference type="EMBL" id="BAAATE010000047">
    <property type="protein sequence ID" value="GAA2697275.1"/>
    <property type="molecule type" value="Genomic_DNA"/>
</dbReference>
<reference evidence="2" key="1">
    <citation type="journal article" date="2019" name="Int. J. Syst. Evol. Microbiol.">
        <title>The Global Catalogue of Microorganisms (GCM) 10K type strain sequencing project: providing services to taxonomists for standard genome sequencing and annotation.</title>
        <authorList>
            <consortium name="The Broad Institute Genomics Platform"/>
            <consortium name="The Broad Institute Genome Sequencing Center for Infectious Disease"/>
            <person name="Wu L."/>
            <person name="Ma J."/>
        </authorList>
    </citation>
    <scope>NUCLEOTIDE SEQUENCE [LARGE SCALE GENOMIC DNA]</scope>
    <source>
        <strain evidence="2">JCM 6835</strain>
    </source>
</reference>
<comment type="caution">
    <text evidence="1">The sequence shown here is derived from an EMBL/GenBank/DDBJ whole genome shotgun (WGS) entry which is preliminary data.</text>
</comment>
<dbReference type="Proteomes" id="UP001501666">
    <property type="component" value="Unassembled WGS sequence"/>
</dbReference>
<evidence type="ECO:0000313" key="2">
    <source>
        <dbReference type="Proteomes" id="UP001501666"/>
    </source>
</evidence>
<protein>
    <submittedName>
        <fullName evidence="1">Uncharacterized protein</fullName>
    </submittedName>
</protein>
<accession>A0ABP6FP05</accession>
<keyword evidence="2" id="KW-1185">Reference proteome</keyword>
<organism evidence="1 2">
    <name type="scientific">Nonomuraea recticatena</name>
    <dbReference type="NCBI Taxonomy" id="46178"/>
    <lineage>
        <taxon>Bacteria</taxon>
        <taxon>Bacillati</taxon>
        <taxon>Actinomycetota</taxon>
        <taxon>Actinomycetes</taxon>
        <taxon>Streptosporangiales</taxon>
        <taxon>Streptosporangiaceae</taxon>
        <taxon>Nonomuraea</taxon>
    </lineage>
</organism>